<name>A0A1H0ZUZ7_NATTX</name>
<organism evidence="2 3">
    <name type="scientific">Natronobacterium texcoconense</name>
    <dbReference type="NCBI Taxonomy" id="1095778"/>
    <lineage>
        <taxon>Archaea</taxon>
        <taxon>Methanobacteriati</taxon>
        <taxon>Methanobacteriota</taxon>
        <taxon>Stenosarchaea group</taxon>
        <taxon>Halobacteria</taxon>
        <taxon>Halobacteriales</taxon>
        <taxon>Natrialbaceae</taxon>
        <taxon>Natronobacterium</taxon>
    </lineage>
</organism>
<proteinExistence type="predicted"/>
<evidence type="ECO:0000313" key="2">
    <source>
        <dbReference type="EMBL" id="SDQ31200.1"/>
    </source>
</evidence>
<keyword evidence="1" id="KW-0812">Transmembrane</keyword>
<keyword evidence="3" id="KW-1185">Reference proteome</keyword>
<dbReference type="RefSeq" id="WP_090376689.1">
    <property type="nucleotide sequence ID" value="NZ_FNLC01000001.1"/>
</dbReference>
<protein>
    <submittedName>
        <fullName evidence="2">Uncharacterized protein</fullName>
    </submittedName>
</protein>
<dbReference type="AlphaFoldDB" id="A0A1H0ZUZ7"/>
<feature type="transmembrane region" description="Helical" evidence="1">
    <location>
        <begin position="29"/>
        <end position="49"/>
    </location>
</feature>
<evidence type="ECO:0000313" key="3">
    <source>
        <dbReference type="Proteomes" id="UP000198848"/>
    </source>
</evidence>
<dbReference type="EMBL" id="FNLC01000001">
    <property type="protein sequence ID" value="SDQ31200.1"/>
    <property type="molecule type" value="Genomic_DNA"/>
</dbReference>
<gene>
    <name evidence="2" type="ORF">SAMN04489842_0444</name>
</gene>
<sequence>MDFTQVALGTGLLGVSTLTFVGPTMLESHVLYALTCLALVVGAGALLVSTAREALTGVR</sequence>
<evidence type="ECO:0000256" key="1">
    <source>
        <dbReference type="SAM" id="Phobius"/>
    </source>
</evidence>
<keyword evidence="1" id="KW-0472">Membrane</keyword>
<keyword evidence="1" id="KW-1133">Transmembrane helix</keyword>
<dbReference type="Proteomes" id="UP000198848">
    <property type="component" value="Unassembled WGS sequence"/>
</dbReference>
<reference evidence="3" key="1">
    <citation type="submission" date="2016-10" db="EMBL/GenBank/DDBJ databases">
        <authorList>
            <person name="Varghese N."/>
            <person name="Submissions S."/>
        </authorList>
    </citation>
    <scope>NUCLEOTIDE SEQUENCE [LARGE SCALE GENOMIC DNA]</scope>
    <source>
        <strain evidence="3">DSM 24767</strain>
    </source>
</reference>
<accession>A0A1H0ZUZ7</accession>